<reference evidence="1 2" key="1">
    <citation type="submission" date="2016-05" db="EMBL/GenBank/DDBJ databases">
        <title>Genome Sequence of Pseudomonas citronellolis Strain SJTE-3, an Estrogens and Persistent Organic Pollutants degradation strain.</title>
        <authorList>
            <person name="Liang R."/>
        </authorList>
    </citation>
    <scope>NUCLEOTIDE SEQUENCE [LARGE SCALE GENOMIC DNA]</scope>
    <source>
        <strain evidence="1 2">SJTE-3</strain>
    </source>
</reference>
<dbReference type="RefSeq" id="WP_064584769.1">
    <property type="nucleotide sequence ID" value="NZ_CP015878.1"/>
</dbReference>
<dbReference type="EMBL" id="CP015878">
    <property type="protein sequence ID" value="ANI17950.1"/>
    <property type="molecule type" value="Genomic_DNA"/>
</dbReference>
<name>A0A1A9KLF3_9PSED</name>
<evidence type="ECO:0000313" key="1">
    <source>
        <dbReference type="EMBL" id="ANI17950.1"/>
    </source>
</evidence>
<gene>
    <name evidence="1" type="ORF">A9C11_29890</name>
</gene>
<evidence type="ECO:0000313" key="2">
    <source>
        <dbReference type="Proteomes" id="UP000077748"/>
    </source>
</evidence>
<sequence length="136" mass="15349">MTEPVTTVTNISSPLITLVSTPLAQAAPETLIEVALFVWYDLDPLPQLKRALEALEGIQQRRARFALDVIRRYPCIELERQRALRDLVDLKVSFEGGTMADLLSAWGLDETETPNTKAILPYQTRHYAAERRKGVN</sequence>
<dbReference type="Proteomes" id="UP000077748">
    <property type="component" value="Chromosome"/>
</dbReference>
<dbReference type="AlphaFoldDB" id="A0A1A9KLF3"/>
<organism evidence="1 2">
    <name type="scientific">Pseudomonas citronellolis</name>
    <dbReference type="NCBI Taxonomy" id="53408"/>
    <lineage>
        <taxon>Bacteria</taxon>
        <taxon>Pseudomonadati</taxon>
        <taxon>Pseudomonadota</taxon>
        <taxon>Gammaproteobacteria</taxon>
        <taxon>Pseudomonadales</taxon>
        <taxon>Pseudomonadaceae</taxon>
        <taxon>Pseudomonas</taxon>
    </lineage>
</organism>
<protein>
    <submittedName>
        <fullName evidence="1">Uncharacterized protein</fullName>
    </submittedName>
</protein>
<accession>A0A1A9KLF3</accession>
<proteinExistence type="predicted"/>